<dbReference type="Pfam" id="PF01138">
    <property type="entry name" value="RNase_PH"/>
    <property type="match status" value="1"/>
</dbReference>
<dbReference type="GO" id="GO:0071028">
    <property type="term" value="P:nuclear mRNA surveillance"/>
    <property type="evidence" value="ECO:0007669"/>
    <property type="project" value="TreeGrafter"/>
</dbReference>
<evidence type="ECO:0000256" key="1">
    <source>
        <dbReference type="ARBA" id="ARBA00006678"/>
    </source>
</evidence>
<dbReference type="RefSeq" id="XP_025345694.1">
    <property type="nucleotide sequence ID" value="XM_025490736.1"/>
</dbReference>
<evidence type="ECO:0000313" key="4">
    <source>
        <dbReference type="EMBL" id="PWN18534.1"/>
    </source>
</evidence>
<dbReference type="AlphaFoldDB" id="A0A316U0Y8"/>
<proteinExistence type="inferred from homology"/>
<dbReference type="STRING" id="1684307.A0A316U0Y8"/>
<dbReference type="GeneID" id="37012470"/>
<dbReference type="InterPro" id="IPR027408">
    <property type="entry name" value="PNPase/RNase_PH_dom_sf"/>
</dbReference>
<dbReference type="GO" id="GO:0000176">
    <property type="term" value="C:nuclear exosome (RNase complex)"/>
    <property type="evidence" value="ECO:0007669"/>
    <property type="project" value="TreeGrafter"/>
</dbReference>
<dbReference type="Proteomes" id="UP000245942">
    <property type="component" value="Unassembled WGS sequence"/>
</dbReference>
<gene>
    <name evidence="4" type="ORF">BCV69DRAFT_263538</name>
</gene>
<dbReference type="EMBL" id="KZ819336">
    <property type="protein sequence ID" value="PWN18534.1"/>
    <property type="molecule type" value="Genomic_DNA"/>
</dbReference>
<comment type="similarity">
    <text evidence="1">Belongs to the RNase PH family.</text>
</comment>
<feature type="compositionally biased region" description="Low complexity" evidence="2">
    <location>
        <begin position="39"/>
        <end position="64"/>
    </location>
</feature>
<protein>
    <recommendedName>
        <fullName evidence="3">Exoribonuclease phosphorolytic domain-containing protein</fullName>
    </recommendedName>
</protein>
<dbReference type="Gene3D" id="3.30.230.70">
    <property type="entry name" value="GHMP Kinase, N-terminal domain"/>
    <property type="match status" value="1"/>
</dbReference>
<accession>A0A316U0Y8</accession>
<dbReference type="GO" id="GO:0003723">
    <property type="term" value="F:RNA binding"/>
    <property type="evidence" value="ECO:0007669"/>
    <property type="project" value="TreeGrafter"/>
</dbReference>
<sequence>MSRPELLTPSLLRMDGRRPYEFRSLEIHFAPDELRGSNATAGPSTSSASSSSSASAFAGPASSSDKADGCVRLVQGLNDVTCSVFGPRDAQLSGNRSGGSGGIGQMGVGPEGAALDVEVLAENWSSVGAERRAGGRGDRRNVELALLVQRTLAPMISLHLYPRTSVLHLSLQIASSDGSILATLLNTASLALQSAGLATLDYCLATCIAFHPRSPPSVTAAGGGGGAAVGTFLIDPTLSETQDLPYLTLAISPRDGRVVLSLLDAGRGKVESEKVSQGIKIGVEVLSGVFRREMEGATREWGRRLLGGADRRIE</sequence>
<dbReference type="OrthoDB" id="437922at2759"/>
<evidence type="ECO:0000259" key="3">
    <source>
        <dbReference type="Pfam" id="PF01138"/>
    </source>
</evidence>
<feature type="domain" description="Exoribonuclease phosphorolytic" evidence="3">
    <location>
        <begin position="65"/>
        <end position="197"/>
    </location>
</feature>
<keyword evidence="5" id="KW-1185">Reference proteome</keyword>
<feature type="region of interest" description="Disordered" evidence="2">
    <location>
        <begin position="33"/>
        <end position="64"/>
    </location>
</feature>
<dbReference type="SUPFAM" id="SSF54211">
    <property type="entry name" value="Ribosomal protein S5 domain 2-like"/>
    <property type="match status" value="1"/>
</dbReference>
<dbReference type="GO" id="GO:0000177">
    <property type="term" value="C:cytoplasmic exosome (RNase complex)"/>
    <property type="evidence" value="ECO:0007669"/>
    <property type="project" value="TreeGrafter"/>
</dbReference>
<dbReference type="GO" id="GO:0034475">
    <property type="term" value="P:U4 snRNA 3'-end processing"/>
    <property type="evidence" value="ECO:0007669"/>
    <property type="project" value="TreeGrafter"/>
</dbReference>
<dbReference type="PANTHER" id="PTHR11953:SF0">
    <property type="entry name" value="EXOSOME COMPLEX COMPONENT RRP41"/>
    <property type="match status" value="1"/>
</dbReference>
<dbReference type="GO" id="GO:0016075">
    <property type="term" value="P:rRNA catabolic process"/>
    <property type="evidence" value="ECO:0007669"/>
    <property type="project" value="TreeGrafter"/>
</dbReference>
<organism evidence="4 5">
    <name type="scientific">Pseudomicrostroma glucosiphilum</name>
    <dbReference type="NCBI Taxonomy" id="1684307"/>
    <lineage>
        <taxon>Eukaryota</taxon>
        <taxon>Fungi</taxon>
        <taxon>Dikarya</taxon>
        <taxon>Basidiomycota</taxon>
        <taxon>Ustilaginomycotina</taxon>
        <taxon>Exobasidiomycetes</taxon>
        <taxon>Microstromatales</taxon>
        <taxon>Microstromatales incertae sedis</taxon>
        <taxon>Pseudomicrostroma</taxon>
    </lineage>
</organism>
<evidence type="ECO:0000313" key="5">
    <source>
        <dbReference type="Proteomes" id="UP000245942"/>
    </source>
</evidence>
<dbReference type="PANTHER" id="PTHR11953">
    <property type="entry name" value="EXOSOME COMPLEX COMPONENT"/>
    <property type="match status" value="1"/>
</dbReference>
<evidence type="ECO:0000256" key="2">
    <source>
        <dbReference type="SAM" id="MobiDB-lite"/>
    </source>
</evidence>
<dbReference type="GO" id="GO:0005730">
    <property type="term" value="C:nucleolus"/>
    <property type="evidence" value="ECO:0007669"/>
    <property type="project" value="TreeGrafter"/>
</dbReference>
<dbReference type="InterPro" id="IPR020568">
    <property type="entry name" value="Ribosomal_Su5_D2-typ_SF"/>
</dbReference>
<dbReference type="InterPro" id="IPR050080">
    <property type="entry name" value="RNase_PH"/>
</dbReference>
<reference evidence="4 5" key="1">
    <citation type="journal article" date="2018" name="Mol. Biol. Evol.">
        <title>Broad Genomic Sampling Reveals a Smut Pathogenic Ancestry of the Fungal Clade Ustilaginomycotina.</title>
        <authorList>
            <person name="Kijpornyongpan T."/>
            <person name="Mondo S.J."/>
            <person name="Barry K."/>
            <person name="Sandor L."/>
            <person name="Lee J."/>
            <person name="Lipzen A."/>
            <person name="Pangilinan J."/>
            <person name="LaButti K."/>
            <person name="Hainaut M."/>
            <person name="Henrissat B."/>
            <person name="Grigoriev I.V."/>
            <person name="Spatafora J.W."/>
            <person name="Aime M.C."/>
        </authorList>
    </citation>
    <scope>NUCLEOTIDE SEQUENCE [LARGE SCALE GENOMIC DNA]</scope>
    <source>
        <strain evidence="4 5">MCA 4718</strain>
    </source>
</reference>
<dbReference type="InterPro" id="IPR001247">
    <property type="entry name" value="ExoRNase_PH_dom1"/>
</dbReference>
<name>A0A316U0Y8_9BASI</name>
<dbReference type="GO" id="GO:0071051">
    <property type="term" value="P:poly(A)-dependent snoRNA 3'-end processing"/>
    <property type="evidence" value="ECO:0007669"/>
    <property type="project" value="TreeGrafter"/>
</dbReference>